<name>A0A8T9SWI4_9BACT</name>
<dbReference type="Proteomes" id="UP000829925">
    <property type="component" value="Chromosome"/>
</dbReference>
<dbReference type="RefSeq" id="WP_245095413.1">
    <property type="nucleotide sequence ID" value="NZ_CP095053.1"/>
</dbReference>
<evidence type="ECO:0000313" key="3">
    <source>
        <dbReference type="Proteomes" id="UP000829925"/>
    </source>
</evidence>
<protein>
    <submittedName>
        <fullName evidence="2">T9SS type A sorting domain-containing protein</fullName>
    </submittedName>
</protein>
<dbReference type="AlphaFoldDB" id="A0A8T9SWI4"/>
<dbReference type="NCBIfam" id="TIGR04183">
    <property type="entry name" value="Por_Secre_tail"/>
    <property type="match status" value="1"/>
</dbReference>
<organism evidence="2 3">
    <name type="scientific">Hymenobacter aerilatus</name>
    <dbReference type="NCBI Taxonomy" id="2932251"/>
    <lineage>
        <taxon>Bacteria</taxon>
        <taxon>Pseudomonadati</taxon>
        <taxon>Bacteroidota</taxon>
        <taxon>Cytophagia</taxon>
        <taxon>Cytophagales</taxon>
        <taxon>Hymenobacteraceae</taxon>
        <taxon>Hymenobacter</taxon>
    </lineage>
</organism>
<keyword evidence="3" id="KW-1185">Reference proteome</keyword>
<accession>A0A8T9SWI4</accession>
<sequence length="474" mass="49157">MKHFFSLLLGLSPLMSLAQTLTTTGGAVVTVQGGATLYVAGGVQQASGSTLTNAGTLQLTGDFTNAGTLTSPGTLLFSGSQDQTFAPGSATVAYLTLRNTGAAGSNRLFIPANLTITSLLTLTQGLVRTQGVGGGAPLYTLRLPNEASVVGEEAGRYVQGRLQVTRTAGVGAMDFANGLVLNANGQNLGTVTVTRTAGLQLAGVSYGQNGSGTSKGIDRVWEVTADQPLNPATPASVTVSWVADDDHGLTMPTTAQLWRADQTTGPWAPQGAPVGVSARSFTASVAQLGVLTLSNTNQPLPVELVRFTAERRGTAALLRWSTVSEVNNDRFEVEVSEDGYAFRRIGQVSGHGTSSLPHEYQLLDPTLAQYGAAQVYYRLRQVDHDGTAHFSPVRTVVVSGQPELALFPNPTSQATTLTGALPGAVVSVYDATGRLVHSGTVDAAGSAQLRLPAGSATGVYLVRTGPHALRLIVQ</sequence>
<gene>
    <name evidence="2" type="ORF">MUN82_04920</name>
</gene>
<proteinExistence type="predicted"/>
<feature type="chain" id="PRO_5035717699" evidence="1">
    <location>
        <begin position="19"/>
        <end position="474"/>
    </location>
</feature>
<keyword evidence="1" id="KW-0732">Signal</keyword>
<evidence type="ECO:0000256" key="1">
    <source>
        <dbReference type="SAM" id="SignalP"/>
    </source>
</evidence>
<feature type="signal peptide" evidence="1">
    <location>
        <begin position="1"/>
        <end position="18"/>
    </location>
</feature>
<dbReference type="EMBL" id="CP095053">
    <property type="protein sequence ID" value="UOR06438.1"/>
    <property type="molecule type" value="Genomic_DNA"/>
</dbReference>
<evidence type="ECO:0000313" key="2">
    <source>
        <dbReference type="EMBL" id="UOR06438.1"/>
    </source>
</evidence>
<reference evidence="2 3" key="1">
    <citation type="submission" date="2022-04" db="EMBL/GenBank/DDBJ databases">
        <title>Hymenobacter sp. isolated from the air.</title>
        <authorList>
            <person name="Won M."/>
            <person name="Lee C.-M."/>
            <person name="Woen H.-Y."/>
            <person name="Kwon S.-W."/>
        </authorList>
    </citation>
    <scope>NUCLEOTIDE SEQUENCE [LARGE SCALE GENOMIC DNA]</scope>
    <source>
        <strain evidence="3">5413 J-13</strain>
    </source>
</reference>
<dbReference type="KEGG" id="haei:MUN82_04920"/>
<dbReference type="InterPro" id="IPR026444">
    <property type="entry name" value="Secre_tail"/>
</dbReference>